<comment type="caution">
    <text evidence="2">The sequence shown here is derived from an EMBL/GenBank/DDBJ whole genome shotgun (WGS) entry which is preliminary data.</text>
</comment>
<evidence type="ECO:0000313" key="2">
    <source>
        <dbReference type="EMBL" id="MFC4354987.1"/>
    </source>
</evidence>
<accession>A0ABV8UVZ3</accession>
<keyword evidence="1" id="KW-0472">Membrane</keyword>
<evidence type="ECO:0000256" key="1">
    <source>
        <dbReference type="SAM" id="Phobius"/>
    </source>
</evidence>
<feature type="transmembrane region" description="Helical" evidence="1">
    <location>
        <begin position="7"/>
        <end position="25"/>
    </location>
</feature>
<dbReference type="EMBL" id="JBHSEF010000021">
    <property type="protein sequence ID" value="MFC4354987.1"/>
    <property type="molecule type" value="Genomic_DNA"/>
</dbReference>
<protein>
    <submittedName>
        <fullName evidence="2">Uncharacterized protein</fullName>
    </submittedName>
</protein>
<proteinExistence type="predicted"/>
<gene>
    <name evidence="2" type="ORF">ACFO0S_08005</name>
</gene>
<sequence>MFSLVRFLLWIAFIYLYYQTAEWLWNEFLPALSGAGVLLMSIGVMFFCVIFAQITVWKISDLFVREKYYE</sequence>
<feature type="transmembrane region" description="Helical" evidence="1">
    <location>
        <begin position="31"/>
        <end position="57"/>
    </location>
</feature>
<dbReference type="Proteomes" id="UP001595733">
    <property type="component" value="Unassembled WGS sequence"/>
</dbReference>
<name>A0ABV8UVZ3_9BACL</name>
<reference evidence="3" key="1">
    <citation type="journal article" date="2019" name="Int. J. Syst. Evol. Microbiol.">
        <title>The Global Catalogue of Microorganisms (GCM) 10K type strain sequencing project: providing services to taxonomists for standard genome sequencing and annotation.</title>
        <authorList>
            <consortium name="The Broad Institute Genomics Platform"/>
            <consortium name="The Broad Institute Genome Sequencing Center for Infectious Disease"/>
            <person name="Wu L."/>
            <person name="Ma J."/>
        </authorList>
    </citation>
    <scope>NUCLEOTIDE SEQUENCE [LARGE SCALE GENOMIC DNA]</scope>
    <source>
        <strain evidence="3">CCUG 50353</strain>
    </source>
</reference>
<organism evidence="2 3">
    <name type="scientific">Chryseomicrobium palamuruense</name>
    <dbReference type="NCBI Taxonomy" id="682973"/>
    <lineage>
        <taxon>Bacteria</taxon>
        <taxon>Bacillati</taxon>
        <taxon>Bacillota</taxon>
        <taxon>Bacilli</taxon>
        <taxon>Bacillales</taxon>
        <taxon>Caryophanaceae</taxon>
        <taxon>Chryseomicrobium</taxon>
    </lineage>
</organism>
<dbReference type="RefSeq" id="WP_378141293.1">
    <property type="nucleotide sequence ID" value="NZ_JBHSEF010000021.1"/>
</dbReference>
<evidence type="ECO:0000313" key="3">
    <source>
        <dbReference type="Proteomes" id="UP001595733"/>
    </source>
</evidence>
<keyword evidence="1" id="KW-1133">Transmembrane helix</keyword>
<keyword evidence="1" id="KW-0812">Transmembrane</keyword>
<keyword evidence="3" id="KW-1185">Reference proteome</keyword>